<comment type="cofactor">
    <cofactor evidence="1 8">
        <name>heme</name>
        <dbReference type="ChEBI" id="CHEBI:30413"/>
    </cofactor>
</comment>
<dbReference type="InterPro" id="IPR017972">
    <property type="entry name" value="Cyt_P450_CS"/>
</dbReference>
<dbReference type="PRINTS" id="PR00463">
    <property type="entry name" value="EP450I"/>
</dbReference>
<dbReference type="GO" id="GO:0005506">
    <property type="term" value="F:iron ion binding"/>
    <property type="evidence" value="ECO:0007669"/>
    <property type="project" value="InterPro"/>
</dbReference>
<sequence length="543" mass="59873">MKSSLKSFLVPLLTLAPLAISRSPNTLCSTAILILLAWRLATSLLHWLHPGGHAWGKYVSYRASERSSRPIIPGPRGVPFVGSMRLMSGLAHRRLDAVARRLGAKRLMAMSLGDMRAVVASHPDVAKEILNGPSFSDRPHNHSAYGLMFHRSIGFAPYGAYWRTLRHIAASHLFSPRQIETSASHRLHVATEVVSALRQSAIARKAVEIRGLLKRASLFFIMRSVFGKKYELSTEAEAEVEELLGMVDEGYDLLGKRNWCDYFPLLAGLDLQHIQSRCSKLMPKVNRYVNSIIDEHRSTAGTETERSDFVAVLLSLQQSEGLSDADIAAVLWEMIFRGTDATAVLMEWALARLVLHPDVQAKVHAELDEVVGRSTPVNESHVPKLVYLQAVLKEVLRMHPPGPLLAWVRQATLDAEVDGHSVPAGTAAVVNMWAITHDADVWPEPFEFRPERFLAAGAGADVVDQFSVLGGDARFAPFGSGKRSCPGKAMAMTAVGFWLATLLHEYEWASPSDAPSVDLSEVLRLSCEMAVPLEVVVRPRRVI</sequence>
<comment type="caution">
    <text evidence="11">The sequence shown here is derived from an EMBL/GenBank/DDBJ whole genome shotgun (WGS) entry which is preliminary data.</text>
</comment>
<dbReference type="Gene3D" id="1.10.630.10">
    <property type="entry name" value="Cytochrome P450"/>
    <property type="match status" value="1"/>
</dbReference>
<dbReference type="AlphaFoldDB" id="A0A199W5W4"/>
<evidence type="ECO:0000256" key="6">
    <source>
        <dbReference type="ARBA" id="ARBA00023004"/>
    </source>
</evidence>
<feature type="signal peptide" evidence="10">
    <location>
        <begin position="1"/>
        <end position="21"/>
    </location>
</feature>
<evidence type="ECO:0000313" key="12">
    <source>
        <dbReference type="Proteomes" id="UP000092600"/>
    </source>
</evidence>
<dbReference type="GO" id="GO:0016705">
    <property type="term" value="F:oxidoreductase activity, acting on paired donors, with incorporation or reduction of molecular oxygen"/>
    <property type="evidence" value="ECO:0007669"/>
    <property type="project" value="InterPro"/>
</dbReference>
<evidence type="ECO:0000256" key="1">
    <source>
        <dbReference type="ARBA" id="ARBA00001971"/>
    </source>
</evidence>
<evidence type="ECO:0000256" key="5">
    <source>
        <dbReference type="ARBA" id="ARBA00023002"/>
    </source>
</evidence>
<dbReference type="GO" id="GO:0020037">
    <property type="term" value="F:heme binding"/>
    <property type="evidence" value="ECO:0007669"/>
    <property type="project" value="InterPro"/>
</dbReference>
<dbReference type="GO" id="GO:0004497">
    <property type="term" value="F:monooxygenase activity"/>
    <property type="evidence" value="ECO:0007669"/>
    <property type="project" value="UniProtKB-KW"/>
</dbReference>
<proteinExistence type="inferred from homology"/>
<evidence type="ECO:0000256" key="9">
    <source>
        <dbReference type="RuleBase" id="RU000461"/>
    </source>
</evidence>
<keyword evidence="5 9" id="KW-0560">Oxidoreductase</keyword>
<dbReference type="InterPro" id="IPR051996">
    <property type="entry name" value="Cytochrome_P450_78A"/>
</dbReference>
<name>A0A199W5W4_ANACO</name>
<dbReference type="InterPro" id="IPR002401">
    <property type="entry name" value="Cyt_P450_E_grp-I"/>
</dbReference>
<protein>
    <submittedName>
        <fullName evidence="11">Cytochrome P450 78A9</fullName>
    </submittedName>
</protein>
<keyword evidence="4 8" id="KW-0479">Metal-binding</keyword>
<evidence type="ECO:0000256" key="2">
    <source>
        <dbReference type="ARBA" id="ARBA00010617"/>
    </source>
</evidence>
<organism evidence="11 12">
    <name type="scientific">Ananas comosus</name>
    <name type="common">Pineapple</name>
    <name type="synonym">Ananas ananas</name>
    <dbReference type="NCBI Taxonomy" id="4615"/>
    <lineage>
        <taxon>Eukaryota</taxon>
        <taxon>Viridiplantae</taxon>
        <taxon>Streptophyta</taxon>
        <taxon>Embryophyta</taxon>
        <taxon>Tracheophyta</taxon>
        <taxon>Spermatophyta</taxon>
        <taxon>Magnoliopsida</taxon>
        <taxon>Liliopsida</taxon>
        <taxon>Poales</taxon>
        <taxon>Bromeliaceae</taxon>
        <taxon>Bromelioideae</taxon>
        <taxon>Ananas</taxon>
    </lineage>
</organism>
<evidence type="ECO:0000256" key="7">
    <source>
        <dbReference type="ARBA" id="ARBA00023033"/>
    </source>
</evidence>
<keyword evidence="3 8" id="KW-0349">Heme</keyword>
<feature type="binding site" description="axial binding residue" evidence="8">
    <location>
        <position position="485"/>
    </location>
    <ligand>
        <name>heme</name>
        <dbReference type="ChEBI" id="CHEBI:30413"/>
    </ligand>
    <ligandPart>
        <name>Fe</name>
        <dbReference type="ChEBI" id="CHEBI:18248"/>
    </ligandPart>
</feature>
<dbReference type="STRING" id="4615.A0A199W5W4"/>
<accession>A0A199W5W4</accession>
<dbReference type="PANTHER" id="PTHR47946:SF27">
    <property type="entry name" value="OS03G0134500 PROTEIN"/>
    <property type="match status" value="1"/>
</dbReference>
<dbReference type="PRINTS" id="PR00385">
    <property type="entry name" value="P450"/>
</dbReference>
<dbReference type="Pfam" id="PF00067">
    <property type="entry name" value="p450"/>
    <property type="match status" value="1"/>
</dbReference>
<feature type="chain" id="PRO_5008286325" evidence="10">
    <location>
        <begin position="22"/>
        <end position="543"/>
    </location>
</feature>
<evidence type="ECO:0000256" key="10">
    <source>
        <dbReference type="SAM" id="SignalP"/>
    </source>
</evidence>
<dbReference type="PROSITE" id="PS00086">
    <property type="entry name" value="CYTOCHROME_P450"/>
    <property type="match status" value="1"/>
</dbReference>
<evidence type="ECO:0000313" key="11">
    <source>
        <dbReference type="EMBL" id="OAY84583.1"/>
    </source>
</evidence>
<evidence type="ECO:0000256" key="8">
    <source>
        <dbReference type="PIRSR" id="PIRSR602401-1"/>
    </source>
</evidence>
<keyword evidence="7 9" id="KW-0503">Monooxygenase</keyword>
<keyword evidence="6 8" id="KW-0408">Iron</keyword>
<keyword evidence="10" id="KW-0732">Signal</keyword>
<evidence type="ECO:0000256" key="4">
    <source>
        <dbReference type="ARBA" id="ARBA00022723"/>
    </source>
</evidence>
<dbReference type="PANTHER" id="PTHR47946">
    <property type="entry name" value="CYTOCHROME P450 78A7-RELATED"/>
    <property type="match status" value="1"/>
</dbReference>
<dbReference type="SUPFAM" id="SSF48264">
    <property type="entry name" value="Cytochrome P450"/>
    <property type="match status" value="1"/>
</dbReference>
<dbReference type="InterPro" id="IPR036396">
    <property type="entry name" value="Cyt_P450_sf"/>
</dbReference>
<reference evidence="11 12" key="1">
    <citation type="journal article" date="2016" name="DNA Res.">
        <title>The draft genome of MD-2 pineapple using hybrid error correction of long reads.</title>
        <authorList>
            <person name="Redwan R.M."/>
            <person name="Saidin A."/>
            <person name="Kumar S.V."/>
        </authorList>
    </citation>
    <scope>NUCLEOTIDE SEQUENCE [LARGE SCALE GENOMIC DNA]</scope>
    <source>
        <strain evidence="12">cv. MD2</strain>
        <tissue evidence="11">Leaf</tissue>
    </source>
</reference>
<evidence type="ECO:0000256" key="3">
    <source>
        <dbReference type="ARBA" id="ARBA00022617"/>
    </source>
</evidence>
<dbReference type="EMBL" id="LSRQ01000210">
    <property type="protein sequence ID" value="OAY84583.1"/>
    <property type="molecule type" value="Genomic_DNA"/>
</dbReference>
<dbReference type="FunFam" id="1.10.630.10:FF:000016">
    <property type="entry name" value="Cytochrome P450 78A5"/>
    <property type="match status" value="1"/>
</dbReference>
<dbReference type="InterPro" id="IPR001128">
    <property type="entry name" value="Cyt_P450"/>
</dbReference>
<dbReference type="Proteomes" id="UP000092600">
    <property type="component" value="Unassembled WGS sequence"/>
</dbReference>
<gene>
    <name evidence="11" type="ORF">ACMD2_03634</name>
</gene>
<comment type="similarity">
    <text evidence="2 9">Belongs to the cytochrome P450 family.</text>
</comment>